<evidence type="ECO:0000256" key="1">
    <source>
        <dbReference type="ARBA" id="ARBA00004141"/>
    </source>
</evidence>
<dbReference type="Gene3D" id="3.60.40.10">
    <property type="entry name" value="PPM-type phosphatase domain"/>
    <property type="match status" value="1"/>
</dbReference>
<evidence type="ECO:0000313" key="12">
    <source>
        <dbReference type="EMBL" id="CAK9070683.1"/>
    </source>
</evidence>
<accession>A0ABP0P4U3</accession>
<name>A0ABP0P4U3_9DINO</name>
<dbReference type="InterPro" id="IPR000297">
    <property type="entry name" value="PPIase_PpiC"/>
</dbReference>
<dbReference type="PANTHER" id="PTHR47936">
    <property type="entry name" value="PPR_LONG DOMAIN-CONTAINING PROTEIN"/>
    <property type="match status" value="1"/>
</dbReference>
<dbReference type="Gene3D" id="1.50.40.10">
    <property type="entry name" value="Mitochondrial carrier domain"/>
    <property type="match status" value="1"/>
</dbReference>
<feature type="repeat" description="Solcar" evidence="8">
    <location>
        <begin position="1812"/>
        <end position="1895"/>
    </location>
</feature>
<evidence type="ECO:0000313" key="13">
    <source>
        <dbReference type="Proteomes" id="UP001642484"/>
    </source>
</evidence>
<dbReference type="InterPro" id="IPR011990">
    <property type="entry name" value="TPR-like_helical_dom_sf"/>
</dbReference>
<feature type="region of interest" description="Disordered" evidence="10">
    <location>
        <begin position="2052"/>
        <end position="2071"/>
    </location>
</feature>
<dbReference type="NCBIfam" id="TIGR00756">
    <property type="entry name" value="PPR"/>
    <property type="match status" value="1"/>
</dbReference>
<dbReference type="Pfam" id="PF00849">
    <property type="entry name" value="PseudoU_synth_2"/>
    <property type="match status" value="1"/>
</dbReference>
<evidence type="ECO:0000256" key="3">
    <source>
        <dbReference type="ARBA" id="ARBA00022737"/>
    </source>
</evidence>
<feature type="repeat" description="PPR" evidence="9">
    <location>
        <begin position="86"/>
        <end position="120"/>
    </location>
</feature>
<evidence type="ECO:0000256" key="6">
    <source>
        <dbReference type="ARBA" id="ARBA00023274"/>
    </source>
</evidence>
<dbReference type="InterPro" id="IPR036457">
    <property type="entry name" value="PPM-type-like_dom_sf"/>
</dbReference>
<feature type="domain" description="PpiC" evidence="11">
    <location>
        <begin position="2036"/>
        <end position="2167"/>
    </location>
</feature>
<dbReference type="SUPFAM" id="SSF54534">
    <property type="entry name" value="FKBP-like"/>
    <property type="match status" value="1"/>
</dbReference>
<evidence type="ECO:0000256" key="10">
    <source>
        <dbReference type="SAM" id="MobiDB-lite"/>
    </source>
</evidence>
<proteinExistence type="predicted"/>
<dbReference type="Gene3D" id="3.10.50.40">
    <property type="match status" value="1"/>
</dbReference>
<keyword evidence="3" id="KW-0677">Repeat</keyword>
<dbReference type="InterPro" id="IPR020103">
    <property type="entry name" value="PsdUridine_synth_cat_dom_sf"/>
</dbReference>
<dbReference type="CDD" id="cd06089">
    <property type="entry name" value="KOW_RPL26"/>
    <property type="match status" value="1"/>
</dbReference>
<dbReference type="Pfam" id="PF13812">
    <property type="entry name" value="PPR_3"/>
    <property type="match status" value="1"/>
</dbReference>
<evidence type="ECO:0000256" key="5">
    <source>
        <dbReference type="ARBA" id="ARBA00023136"/>
    </source>
</evidence>
<evidence type="ECO:0000256" key="8">
    <source>
        <dbReference type="PROSITE-ProRule" id="PRU00282"/>
    </source>
</evidence>
<keyword evidence="7" id="KW-0697">Rotamase</keyword>
<keyword evidence="6" id="KW-0687">Ribonucleoprotein</keyword>
<dbReference type="InterPro" id="IPR018108">
    <property type="entry name" value="MCP_transmembrane"/>
</dbReference>
<dbReference type="SUPFAM" id="SSF55120">
    <property type="entry name" value="Pseudouridine synthase"/>
    <property type="match status" value="1"/>
</dbReference>
<dbReference type="Gene3D" id="3.30.2350.10">
    <property type="entry name" value="Pseudouridine synthase"/>
    <property type="match status" value="1"/>
</dbReference>
<keyword evidence="2 8" id="KW-0812">Transmembrane</keyword>
<evidence type="ECO:0000256" key="9">
    <source>
        <dbReference type="PROSITE-ProRule" id="PRU00708"/>
    </source>
</evidence>
<feature type="repeat" description="Solcar" evidence="8">
    <location>
        <begin position="1721"/>
        <end position="1793"/>
    </location>
</feature>
<sequence length="2167" mass="237847">MARPLQGDISVGRLVANSKLATAYLYGITWRQGAKEAQQVLLNFLDRGMEANAFHANAIIGACHARDWRMALFLLVGMGDLRMRPDGVSYNAAINVLEKASRWSLALHWLREMRNSGLQPSAIGYSALLNGGQSRWKMILSTWSEAKVAGLDTGTMGCSAAIRACSAWWHAAEVLSSMNWFRIPADRCTYNAALHGIRSQWQRASHLSRTVTPDAVGANTVINACARAGRWAQTLAQLEDMAVIHLETDVFSCSTALSACGLMGTWAFACHVLAQSAMRKIHPNHVTMGTAVGCCGGHWEVASDLMMGLPELRLASDLIMCNSHLGVCAAAGRWEVVLETLAEQREADRGHGVRDRFQRDGISFTAGISACEKGSQWTWAVKLLEMAMHEVPEVTADDVCFNAAIDACARATARAPAWALLSEAERSVEVRDVSSLPWALARLHCQDASVVLDVFKDVVTVVRDPKSLSPKRWSLMTWAFAMLGVPVASHEVFREAIMTSLDDFNIDELSILSWGMMDLDATSGLRIQLAAVREMGRAIAPNQDWVSFANSVLGVVWAWNFSGCLAMRLARQAQAVLAQGSREMDRRKGTRNLHQEAEDGPCATRGISREYRDPWVVLDMSEVLVIAKPPGWEVYDGNAERQLADYLVNLQRGRLPILTDLKHGCGFIHRLDVPSSGLVIAATTYHAWYDLQFQLVTGTLLREYLVLAHGFVYRDPNARWSTIAALLRWSDDAVAAAHGMGKPSETRLRVLGHVTDPSGRSFALLVIRIVTGRKHQIRSHLAWKGHATVTDGKYTGPQTLTEDLRLCARNFLHRCHLSLRRGTVCVEEHHVWQPLALDLVEALRELRPKDLAAQKAQETWCPNWVKTQVGTPIPQLPGVWYMHERQNQEGKHQPWLFFNASLGRYFRQRGDAGGKWVQTGTPHHPENLPVRISHGSACLPAVGGRKDTMAVMLPELHRTCHLLKQPLLFLDRPAALFLLVDGLRESSAAALFCAQRFHTFFLPRLSARHDEPEDFELIDMVNQAVEDLDKSLLESNARYAGCGLALLLVLGQRVLVANVGHCRAVLCTPPKRSAGPPSSKDLWNIRLLVGGGRTGKALADVTKLERLRRMKEYAPLDFEGKVGDVLSGSSATAEELAAIPDARERALRRVARAAHHFAALGFSATEALTATPASVQKAVEDFEKAVGASDGKPLYTTALGRVKAAAKAVEAMLSLDSFGAHQLAELCYVMDDEGGILSQKRAASILGVEPGCGEAAAHAQVDMRYRAVLSNLASASQEGADRALSIMQEVVDSAARPVAQLWAPPPEHRGVAAARAMGLRDLKRPRKLVGLEIVSEVIDLEDNSTFSFMLLTDAMRDVSEAEIAEAVTLHKAWFKLGRNLIFPHGTMPRLRSSFGSILLAILLARSVLFVELSSPPRFKVERAQPIQRELSEVLKTDEESRSRSSAPWPSAPWPLLGALAALVLCAQVALATPAATEIQSAQRLPDWTSLLKPEWRAALRADEKAAWRRVPKSVLKRLRGVAADLADLRQDVYDEDWQNMAIYPNLFQAYLPVFTRYTDSAFPSQSAVDESLRFSLRYEVGAFYRHLRELEVAVEEKNLPGVEEASALMSLSYDRYLKAGDLYEGYDADQGGEPRRILTLDKIEFEPPALEPPLVRDEVVILVGPDKGQTGRVLWVARVDGKPKFAIVSLNYNKELQDSEVKTFNYAWLARTSSSSDQLSKDALCGFVAACVACSVVYPIDSSKVRLQTGRSAFPKAEEGGFLALYDGLLLNLGREAPNAAMLLAIFNFLKRAIFNWVLQLLNGSLSNATLLRFAAMVPAGAIADAVGSTVRVPFELMNKQVQSGRAQNFSEAFEVVFSRPGASQFYFASWAAILVRDVPYGTLQLVFFEFFKEFTPAYLEPLGFSLFAQRLVWGFLAGLFAGALTVPVDNVSTVVMTEVEGAKEDSSVLDLVKGAASKIWTTKGFEGKPKAACLRIAHGAMAANKKKETPSEQAKAVGALAAYIDISDDYVTEEKAATKKLKTADGRCMPSAKPPSRIRIAHILLKCQPATGVAPSDPQARRAAPADRTQADGEAQLLKLMEVLLEEYHKGPEATATKRVSAKFAELAREHSDCKSATNGSLSDLGWINQGQHGKEFDAVAFELPVGGLSDIIVTQRGVHVLLRLA</sequence>
<comment type="subcellular location">
    <subcellularLocation>
        <location evidence="1">Membrane</location>
        <topology evidence="1">Multi-pass membrane protein</topology>
    </subcellularLocation>
</comment>
<evidence type="ECO:0000256" key="7">
    <source>
        <dbReference type="PROSITE-ProRule" id="PRU00278"/>
    </source>
</evidence>
<organism evidence="12 13">
    <name type="scientific">Durusdinium trenchii</name>
    <dbReference type="NCBI Taxonomy" id="1381693"/>
    <lineage>
        <taxon>Eukaryota</taxon>
        <taxon>Sar</taxon>
        <taxon>Alveolata</taxon>
        <taxon>Dinophyceae</taxon>
        <taxon>Suessiales</taxon>
        <taxon>Symbiodiniaceae</taxon>
        <taxon>Durusdinium</taxon>
    </lineage>
</organism>
<dbReference type="Proteomes" id="UP001642484">
    <property type="component" value="Unassembled WGS sequence"/>
</dbReference>
<evidence type="ECO:0000256" key="4">
    <source>
        <dbReference type="ARBA" id="ARBA00022980"/>
    </source>
</evidence>
<gene>
    <name evidence="12" type="ORF">CCMP2556_LOCUS34770</name>
</gene>
<reference evidence="12 13" key="1">
    <citation type="submission" date="2024-02" db="EMBL/GenBank/DDBJ databases">
        <authorList>
            <person name="Chen Y."/>
            <person name="Shah S."/>
            <person name="Dougan E. K."/>
            <person name="Thang M."/>
            <person name="Chan C."/>
        </authorList>
    </citation>
    <scope>NUCLEOTIDE SEQUENCE [LARGE SCALE GENOMIC DNA]</scope>
</reference>
<dbReference type="PROSITE" id="PS50198">
    <property type="entry name" value="PPIC_PPIASE_2"/>
    <property type="match status" value="1"/>
</dbReference>
<evidence type="ECO:0000256" key="2">
    <source>
        <dbReference type="ARBA" id="ARBA00022692"/>
    </source>
</evidence>
<keyword evidence="4" id="KW-0689">Ribosomal protein</keyword>
<feature type="compositionally biased region" description="Low complexity" evidence="10">
    <location>
        <begin position="2055"/>
        <end position="2069"/>
    </location>
</feature>
<dbReference type="InterPro" id="IPR006145">
    <property type="entry name" value="PsdUridine_synth_RsuA/RluA"/>
</dbReference>
<keyword evidence="7" id="KW-0413">Isomerase</keyword>
<dbReference type="SUPFAM" id="SSF81606">
    <property type="entry name" value="PP2C-like"/>
    <property type="match status" value="1"/>
</dbReference>
<evidence type="ECO:0000259" key="11">
    <source>
        <dbReference type="PROSITE" id="PS50198"/>
    </source>
</evidence>
<dbReference type="SUPFAM" id="SSF103506">
    <property type="entry name" value="Mitochondrial carrier"/>
    <property type="match status" value="1"/>
</dbReference>
<dbReference type="PROSITE" id="PS51375">
    <property type="entry name" value="PPR"/>
    <property type="match status" value="1"/>
</dbReference>
<dbReference type="Pfam" id="PF00639">
    <property type="entry name" value="Rotamase"/>
    <property type="match status" value="1"/>
</dbReference>
<dbReference type="Gene3D" id="1.25.40.10">
    <property type="entry name" value="Tetratricopeptide repeat domain"/>
    <property type="match status" value="3"/>
</dbReference>
<dbReference type="InterPro" id="IPR041988">
    <property type="entry name" value="Ribosomal_uL24_KOW"/>
</dbReference>
<dbReference type="EMBL" id="CAXAMN010022540">
    <property type="protein sequence ID" value="CAK9070683.1"/>
    <property type="molecule type" value="Genomic_DNA"/>
</dbReference>
<dbReference type="PROSITE" id="PS50920">
    <property type="entry name" value="SOLCAR"/>
    <property type="match status" value="2"/>
</dbReference>
<dbReference type="InterPro" id="IPR002885">
    <property type="entry name" value="PPR_rpt"/>
</dbReference>
<dbReference type="PANTHER" id="PTHR47936:SF1">
    <property type="entry name" value="PENTATRICOPEPTIDE REPEAT-CONTAINING PROTEIN GUN1, CHLOROPLASTIC"/>
    <property type="match status" value="1"/>
</dbReference>
<dbReference type="InterPro" id="IPR023395">
    <property type="entry name" value="MCP_dom_sf"/>
</dbReference>
<dbReference type="CDD" id="cd02869">
    <property type="entry name" value="PseudoU_synth_RluA_like"/>
    <property type="match status" value="1"/>
</dbReference>
<keyword evidence="5 8" id="KW-0472">Membrane</keyword>
<dbReference type="Pfam" id="PF00153">
    <property type="entry name" value="Mito_carr"/>
    <property type="match status" value="2"/>
</dbReference>
<dbReference type="InterPro" id="IPR046357">
    <property type="entry name" value="PPIase_dom_sf"/>
</dbReference>
<comment type="caution">
    <text evidence="12">The sequence shown here is derived from an EMBL/GenBank/DDBJ whole genome shotgun (WGS) entry which is preliminary data.</text>
</comment>
<protein>
    <recommendedName>
        <fullName evidence="11">PpiC domain-containing protein</fullName>
    </recommendedName>
</protein>
<keyword evidence="13" id="KW-1185">Reference proteome</keyword>